<keyword evidence="11" id="KW-1185">Reference proteome</keyword>
<evidence type="ECO:0000256" key="7">
    <source>
        <dbReference type="ARBA" id="ARBA00023136"/>
    </source>
</evidence>
<evidence type="ECO:0000256" key="3">
    <source>
        <dbReference type="ARBA" id="ARBA00015033"/>
    </source>
</evidence>
<evidence type="ECO:0000256" key="4">
    <source>
        <dbReference type="ARBA" id="ARBA00022692"/>
    </source>
</evidence>
<accession>A0A7I8VDC1</accession>
<protein>
    <recommendedName>
        <fullName evidence="3">Transmembrane protein 208</fullName>
    </recommendedName>
</protein>
<dbReference type="OrthoDB" id="10012212at2759"/>
<evidence type="ECO:0000313" key="10">
    <source>
        <dbReference type="EMBL" id="CAD5113253.1"/>
    </source>
</evidence>
<comment type="similarity">
    <text evidence="2">Belongs to the TMEM208 family.</text>
</comment>
<feature type="transmembrane region" description="Helical" evidence="9">
    <location>
        <begin position="32"/>
        <end position="53"/>
    </location>
</feature>
<dbReference type="EMBL" id="CAJFCJ010000003">
    <property type="protein sequence ID" value="CAD5113253.1"/>
    <property type="molecule type" value="Genomic_DNA"/>
</dbReference>
<dbReference type="PANTHER" id="PTHR13505">
    <property type="entry name" value="TRANSMEMBRANE PROTEIN 208"/>
    <property type="match status" value="1"/>
</dbReference>
<dbReference type="AlphaFoldDB" id="A0A7I8VDC1"/>
<dbReference type="GO" id="GO:0005789">
    <property type="term" value="C:endoplasmic reticulum membrane"/>
    <property type="evidence" value="ECO:0007669"/>
    <property type="project" value="UniProtKB-SubCell"/>
</dbReference>
<dbReference type="GO" id="GO:0005773">
    <property type="term" value="C:vacuole"/>
    <property type="evidence" value="ECO:0007669"/>
    <property type="project" value="GOC"/>
</dbReference>
<feature type="transmembrane region" description="Helical" evidence="9">
    <location>
        <begin position="59"/>
        <end position="75"/>
    </location>
</feature>
<evidence type="ECO:0000256" key="8">
    <source>
        <dbReference type="SAM" id="MobiDB-lite"/>
    </source>
</evidence>
<organism evidence="10 11">
    <name type="scientific">Dimorphilus gyrociliatus</name>
    <dbReference type="NCBI Taxonomy" id="2664684"/>
    <lineage>
        <taxon>Eukaryota</taxon>
        <taxon>Metazoa</taxon>
        <taxon>Spiralia</taxon>
        <taxon>Lophotrochozoa</taxon>
        <taxon>Annelida</taxon>
        <taxon>Polychaeta</taxon>
        <taxon>Polychaeta incertae sedis</taxon>
        <taxon>Dinophilidae</taxon>
        <taxon>Dimorphilus</taxon>
    </lineage>
</organism>
<feature type="transmembrane region" description="Helical" evidence="9">
    <location>
        <begin position="128"/>
        <end position="148"/>
    </location>
</feature>
<feature type="compositionally biased region" description="Basic residues" evidence="8">
    <location>
        <begin position="168"/>
        <end position="181"/>
    </location>
</feature>
<comment type="caution">
    <text evidence="10">The sequence shown here is derived from an EMBL/GenBank/DDBJ whole genome shotgun (WGS) entry which is preliminary data.</text>
</comment>
<evidence type="ECO:0000256" key="5">
    <source>
        <dbReference type="ARBA" id="ARBA00022824"/>
    </source>
</evidence>
<name>A0A7I8VDC1_9ANNE</name>
<keyword evidence="5" id="KW-0256">Endoplasmic reticulum</keyword>
<sequence>MNVNIRILQPKGKQGTKGQKQIATENQDTLRFYQILIGGVNTVYFALTFTFFWSSFTTFYMFLVCGVLATYYGSYKFMSSMATPTYAPDGSLFDAGSDLNISGGVSEHVKDVILLTAICQGLSLISNYFWLFLLLAPIRAFYLLWVNILGPWFFAPAPEPAEEEEKKAKKQERKMKHKIIR</sequence>
<dbReference type="Proteomes" id="UP000549394">
    <property type="component" value="Unassembled WGS sequence"/>
</dbReference>
<evidence type="ECO:0000256" key="6">
    <source>
        <dbReference type="ARBA" id="ARBA00022989"/>
    </source>
</evidence>
<dbReference type="Pfam" id="PF05620">
    <property type="entry name" value="TMEM208_SND2"/>
    <property type="match status" value="1"/>
</dbReference>
<feature type="region of interest" description="Disordered" evidence="8">
    <location>
        <begin position="160"/>
        <end position="181"/>
    </location>
</feature>
<evidence type="ECO:0000256" key="1">
    <source>
        <dbReference type="ARBA" id="ARBA00004477"/>
    </source>
</evidence>
<keyword evidence="7 9" id="KW-0472">Membrane</keyword>
<dbReference type="GO" id="GO:0006624">
    <property type="term" value="P:vacuolar protein processing"/>
    <property type="evidence" value="ECO:0007669"/>
    <property type="project" value="TreeGrafter"/>
</dbReference>
<evidence type="ECO:0000256" key="9">
    <source>
        <dbReference type="SAM" id="Phobius"/>
    </source>
</evidence>
<reference evidence="10 11" key="1">
    <citation type="submission" date="2020-08" db="EMBL/GenBank/DDBJ databases">
        <authorList>
            <person name="Hejnol A."/>
        </authorList>
    </citation>
    <scope>NUCLEOTIDE SEQUENCE [LARGE SCALE GENOMIC DNA]</scope>
</reference>
<dbReference type="InterPro" id="IPR008506">
    <property type="entry name" value="SND2/TMEM208"/>
</dbReference>
<proteinExistence type="inferred from homology"/>
<gene>
    <name evidence="10" type="ORF">DGYR_LOCUS2280</name>
</gene>
<evidence type="ECO:0000313" key="11">
    <source>
        <dbReference type="Proteomes" id="UP000549394"/>
    </source>
</evidence>
<keyword evidence="4 9" id="KW-0812">Transmembrane</keyword>
<comment type="subcellular location">
    <subcellularLocation>
        <location evidence="1">Endoplasmic reticulum membrane</location>
        <topology evidence="1">Multi-pass membrane protein</topology>
    </subcellularLocation>
</comment>
<evidence type="ECO:0000256" key="2">
    <source>
        <dbReference type="ARBA" id="ARBA00009950"/>
    </source>
</evidence>
<keyword evidence="6 9" id="KW-1133">Transmembrane helix</keyword>
<dbReference type="PANTHER" id="PTHR13505:SF7">
    <property type="entry name" value="TRANSMEMBRANE PROTEIN 208"/>
    <property type="match status" value="1"/>
</dbReference>